<dbReference type="GeneID" id="90039580"/>
<keyword evidence="4" id="KW-1185">Reference proteome</keyword>
<evidence type="ECO:0000313" key="3">
    <source>
        <dbReference type="EMBL" id="KAK7206410.1"/>
    </source>
</evidence>
<dbReference type="SUPFAM" id="SSF53474">
    <property type="entry name" value="alpha/beta-Hydrolases"/>
    <property type="match status" value="1"/>
</dbReference>
<evidence type="ECO:0000256" key="1">
    <source>
        <dbReference type="ARBA" id="ARBA00022801"/>
    </source>
</evidence>
<dbReference type="GO" id="GO:0016787">
    <property type="term" value="F:hydrolase activity"/>
    <property type="evidence" value="ECO:0007669"/>
    <property type="project" value="UniProtKB-KW"/>
</dbReference>
<dbReference type="InterPro" id="IPR029058">
    <property type="entry name" value="AB_hydrolase_fold"/>
</dbReference>
<name>A0ABR1F9A6_9ASCO</name>
<dbReference type="Gene3D" id="3.40.50.1820">
    <property type="entry name" value="alpha/beta hydrolase"/>
    <property type="match status" value="1"/>
</dbReference>
<evidence type="ECO:0000313" key="4">
    <source>
        <dbReference type="Proteomes" id="UP001498771"/>
    </source>
</evidence>
<comment type="caution">
    <text evidence="3">The sequence shown here is derived from an EMBL/GenBank/DDBJ whole genome shotgun (WGS) entry which is preliminary data.</text>
</comment>
<dbReference type="PANTHER" id="PTHR48081">
    <property type="entry name" value="AB HYDROLASE SUPERFAMILY PROTEIN C4A8.06C"/>
    <property type="match status" value="1"/>
</dbReference>
<dbReference type="EMBL" id="JBBJBU010000003">
    <property type="protein sequence ID" value="KAK7206410.1"/>
    <property type="molecule type" value="Genomic_DNA"/>
</dbReference>
<dbReference type="Proteomes" id="UP001498771">
    <property type="component" value="Unassembled WGS sequence"/>
</dbReference>
<dbReference type="PANTHER" id="PTHR48081:SF8">
    <property type="entry name" value="ALPHA_BETA HYDROLASE FOLD-3 DOMAIN-CONTAINING PROTEIN-RELATED"/>
    <property type="match status" value="1"/>
</dbReference>
<reference evidence="3 4" key="1">
    <citation type="submission" date="2024-03" db="EMBL/GenBank/DDBJ databases">
        <title>Genome-scale model development and genomic sequencing of the oleaginous clade Lipomyces.</title>
        <authorList>
            <consortium name="Lawrence Berkeley National Laboratory"/>
            <person name="Czajka J.J."/>
            <person name="Han Y."/>
            <person name="Kim J."/>
            <person name="Mondo S.J."/>
            <person name="Hofstad B.A."/>
            <person name="Robles A."/>
            <person name="Haridas S."/>
            <person name="Riley R."/>
            <person name="LaButti K."/>
            <person name="Pangilinan J."/>
            <person name="Andreopoulos W."/>
            <person name="Lipzen A."/>
            <person name="Yan J."/>
            <person name="Wang M."/>
            <person name="Ng V."/>
            <person name="Grigoriev I.V."/>
            <person name="Spatafora J.W."/>
            <person name="Magnuson J.K."/>
            <person name="Baker S.E."/>
            <person name="Pomraning K.R."/>
        </authorList>
    </citation>
    <scope>NUCLEOTIDE SEQUENCE [LARGE SCALE GENOMIC DNA]</scope>
    <source>
        <strain evidence="3 4">Phaff 52-87</strain>
    </source>
</reference>
<accession>A0ABR1F9A6</accession>
<keyword evidence="1 3" id="KW-0378">Hydrolase</keyword>
<dbReference type="InterPro" id="IPR013094">
    <property type="entry name" value="AB_hydrolase_3"/>
</dbReference>
<feature type="domain" description="Alpha/beta hydrolase fold-3" evidence="2">
    <location>
        <begin position="91"/>
        <end position="304"/>
    </location>
</feature>
<proteinExistence type="predicted"/>
<gene>
    <name evidence="3" type="ORF">BZA70DRAFT_288784</name>
</gene>
<organism evidence="3 4">
    <name type="scientific">Myxozyma melibiosi</name>
    <dbReference type="NCBI Taxonomy" id="54550"/>
    <lineage>
        <taxon>Eukaryota</taxon>
        <taxon>Fungi</taxon>
        <taxon>Dikarya</taxon>
        <taxon>Ascomycota</taxon>
        <taxon>Saccharomycotina</taxon>
        <taxon>Lipomycetes</taxon>
        <taxon>Lipomycetales</taxon>
        <taxon>Lipomycetaceae</taxon>
        <taxon>Myxozyma</taxon>
    </lineage>
</organism>
<dbReference type="InterPro" id="IPR050300">
    <property type="entry name" value="GDXG_lipolytic_enzyme"/>
</dbReference>
<dbReference type="Pfam" id="PF07859">
    <property type="entry name" value="Abhydrolase_3"/>
    <property type="match status" value="1"/>
</dbReference>
<protein>
    <submittedName>
        <fullName evidence="3">Alpha/Beta hydrolase protein</fullName>
    </submittedName>
</protein>
<dbReference type="RefSeq" id="XP_064769443.1">
    <property type="nucleotide sequence ID" value="XM_064914068.1"/>
</dbReference>
<evidence type="ECO:0000259" key="2">
    <source>
        <dbReference type="Pfam" id="PF07859"/>
    </source>
</evidence>
<sequence length="326" mass="35824">MVTSAAEDIGLAPEWMKWETQAGTRPVLSGDIPNMRQQMDGLSQLLKDQWNDFHPLDGGVSTIDLVTPCGLDVRVYQPEDSKGKAVPIGAFYHCGGYCIGGIQVEDTLVRNLCKLSQTVIASIQYRHAPEYPAPTALDDCVRATKWVASNAASWGADPNKLYTMGPSAGAALSISVPLRLHDEGGDSAGLVKGVISLSPCEVHPDHIPEKFKGMHTSAENSAGRLPVIDIESMRTFYSTYTVPLDDKYTFAIYYPKLQVLPPVYIVSAEFDPLRDDAYVFEKLVKEAGGKITHKTYKGLPHVFWLFPLPQSLQFFEDTAKAIKGLF</sequence>